<dbReference type="EMBL" id="CP041614">
    <property type="protein sequence ID" value="QDO84448.1"/>
    <property type="molecule type" value="Genomic_DNA"/>
</dbReference>
<dbReference type="CDD" id="cd01741">
    <property type="entry name" value="GATase1_1"/>
    <property type="match status" value="1"/>
</dbReference>
<evidence type="ECO:0000313" key="3">
    <source>
        <dbReference type="Proteomes" id="UP000315947"/>
    </source>
</evidence>
<accession>A0ABX5X3E4</accession>
<proteinExistence type="predicted"/>
<name>A0ABX5X3E4_9GAMM</name>
<dbReference type="InterPro" id="IPR017926">
    <property type="entry name" value="GATASE"/>
</dbReference>
<feature type="domain" description="Glutamine amidotransferase" evidence="1">
    <location>
        <begin position="77"/>
        <end position="189"/>
    </location>
</feature>
<dbReference type="PANTHER" id="PTHR42695">
    <property type="entry name" value="GLUTAMINE AMIDOTRANSFERASE YLR126C-RELATED"/>
    <property type="match status" value="1"/>
</dbReference>
<dbReference type="Pfam" id="PF00117">
    <property type="entry name" value="GATase"/>
    <property type="match status" value="1"/>
</dbReference>
<dbReference type="Proteomes" id="UP000315947">
    <property type="component" value="Chromosome"/>
</dbReference>
<dbReference type="Gene3D" id="3.40.50.880">
    <property type="match status" value="1"/>
</dbReference>
<dbReference type="SUPFAM" id="SSF52317">
    <property type="entry name" value="Class I glutamine amidotransferase-like"/>
    <property type="match status" value="1"/>
</dbReference>
<organism evidence="2 3">
    <name type="scientific">Shewanella psychropiezotolerans</name>
    <dbReference type="NCBI Taxonomy" id="2593655"/>
    <lineage>
        <taxon>Bacteria</taxon>
        <taxon>Pseudomonadati</taxon>
        <taxon>Pseudomonadota</taxon>
        <taxon>Gammaproteobacteria</taxon>
        <taxon>Alteromonadales</taxon>
        <taxon>Shewanellaceae</taxon>
        <taxon>Shewanella</taxon>
    </lineage>
</organism>
<reference evidence="2 3" key="1">
    <citation type="submission" date="2019-07" db="EMBL/GenBank/DDBJ databases">
        <title>Shewanella sp. YLB-06 whole genomic sequence.</title>
        <authorList>
            <person name="Yu L."/>
        </authorList>
    </citation>
    <scope>NUCLEOTIDE SEQUENCE [LARGE SCALE GENOMIC DNA]</scope>
    <source>
        <strain evidence="2 3">YLB-06</strain>
    </source>
</reference>
<sequence length="232" mass="26784">MIIGILQCDDVTEELQVRHGNYPRMFTQLFEAVEEDIQFKVYRVIEGEYPQSIHECDAYITTGSRFGVNDVHEWIKALEDFVIELYQSNKKLVGICFGHQMIVKALGGVVEKSVKGWGVGVSTTRVQQQQQWMGQGQNEISLVVSHQDQVMQLPTDSQVLASSEFCPFYMIQINEHFLGIQGHPEFSKRYSYDLMQARRGRIPHERIEAGIESLDLRVDDKLVTRWLINFLK</sequence>
<evidence type="ECO:0000313" key="2">
    <source>
        <dbReference type="EMBL" id="QDO84448.1"/>
    </source>
</evidence>
<dbReference type="PANTHER" id="PTHR42695:SF5">
    <property type="entry name" value="GLUTAMINE AMIDOTRANSFERASE YLR126C-RELATED"/>
    <property type="match status" value="1"/>
</dbReference>
<dbReference type="InterPro" id="IPR044992">
    <property type="entry name" value="ChyE-like"/>
</dbReference>
<protein>
    <submittedName>
        <fullName evidence="2">GMP synthase</fullName>
    </submittedName>
</protein>
<dbReference type="RefSeq" id="WP_144046807.1">
    <property type="nucleotide sequence ID" value="NZ_CP041614.1"/>
</dbReference>
<gene>
    <name evidence="2" type="ORF">FM037_16095</name>
</gene>
<evidence type="ECO:0000259" key="1">
    <source>
        <dbReference type="Pfam" id="PF00117"/>
    </source>
</evidence>
<dbReference type="PROSITE" id="PS51273">
    <property type="entry name" value="GATASE_TYPE_1"/>
    <property type="match status" value="1"/>
</dbReference>
<dbReference type="InterPro" id="IPR029062">
    <property type="entry name" value="Class_I_gatase-like"/>
</dbReference>
<keyword evidence="3" id="KW-1185">Reference proteome</keyword>